<dbReference type="SUPFAM" id="SSF55729">
    <property type="entry name" value="Acyl-CoA N-acyltransferases (Nat)"/>
    <property type="match status" value="1"/>
</dbReference>
<organism evidence="2 3">
    <name type="scientific">Pontibacter cellulosilyticus</name>
    <dbReference type="NCBI Taxonomy" id="1720253"/>
    <lineage>
        <taxon>Bacteria</taxon>
        <taxon>Pseudomonadati</taxon>
        <taxon>Bacteroidota</taxon>
        <taxon>Cytophagia</taxon>
        <taxon>Cytophagales</taxon>
        <taxon>Hymenobacteraceae</taxon>
        <taxon>Pontibacter</taxon>
    </lineage>
</organism>
<gene>
    <name evidence="2" type="ORF">H8S84_19360</name>
</gene>
<dbReference type="EMBL" id="JACRVF010000008">
    <property type="protein sequence ID" value="MBC5995013.1"/>
    <property type="molecule type" value="Genomic_DNA"/>
</dbReference>
<dbReference type="Proteomes" id="UP000603640">
    <property type="component" value="Unassembled WGS sequence"/>
</dbReference>
<name>A0A923NA55_9BACT</name>
<proteinExistence type="predicted"/>
<dbReference type="Pfam" id="PF13302">
    <property type="entry name" value="Acetyltransf_3"/>
    <property type="match status" value="1"/>
</dbReference>
<reference evidence="2" key="1">
    <citation type="submission" date="2020-08" db="EMBL/GenBank/DDBJ databases">
        <title>Pontibacter sp. SD6 16S ribosomal RNA gene Genome sequencing and assembly.</title>
        <authorList>
            <person name="Kang M."/>
        </authorList>
    </citation>
    <scope>NUCLEOTIDE SEQUENCE</scope>
    <source>
        <strain evidence="2">SD6</strain>
    </source>
</reference>
<evidence type="ECO:0000313" key="3">
    <source>
        <dbReference type="Proteomes" id="UP000603640"/>
    </source>
</evidence>
<dbReference type="RefSeq" id="WP_187069040.1">
    <property type="nucleotide sequence ID" value="NZ_JACRVF010000008.1"/>
</dbReference>
<evidence type="ECO:0000259" key="1">
    <source>
        <dbReference type="PROSITE" id="PS51186"/>
    </source>
</evidence>
<dbReference type="PROSITE" id="PS51186">
    <property type="entry name" value="GNAT"/>
    <property type="match status" value="1"/>
</dbReference>
<dbReference type="GO" id="GO:1990189">
    <property type="term" value="F:protein N-terminal-serine acetyltransferase activity"/>
    <property type="evidence" value="ECO:0007669"/>
    <property type="project" value="TreeGrafter"/>
</dbReference>
<accession>A0A923NA55</accession>
<keyword evidence="3" id="KW-1185">Reference proteome</keyword>
<dbReference type="Gene3D" id="3.40.630.30">
    <property type="match status" value="1"/>
</dbReference>
<feature type="domain" description="N-acetyltransferase" evidence="1">
    <location>
        <begin position="14"/>
        <end position="181"/>
    </location>
</feature>
<protein>
    <submittedName>
        <fullName evidence="2">GNAT family N-acetyltransferase</fullName>
    </submittedName>
</protein>
<dbReference type="InterPro" id="IPR000182">
    <property type="entry name" value="GNAT_dom"/>
</dbReference>
<dbReference type="GO" id="GO:0005737">
    <property type="term" value="C:cytoplasm"/>
    <property type="evidence" value="ECO:0007669"/>
    <property type="project" value="TreeGrafter"/>
</dbReference>
<evidence type="ECO:0000313" key="2">
    <source>
        <dbReference type="EMBL" id="MBC5995013.1"/>
    </source>
</evidence>
<sequence>MKTTAIEVPVSENLKLREVSVNDTSAVFKLIDSNREYLRKWLPFVDYTKAVSDTEAFIKSVTAEGKISDLVFIVLYKGQHAGIIGFKSIDAVNLKLEVGYWLAENQQHRGIITRSCSALIKYAFEKMKMNRIQIKVGIGNTRSNAIPKKLGFTFEGIERDGELLSNGQFHNLEVYSLLRKEWDHKQG</sequence>
<dbReference type="InterPro" id="IPR016181">
    <property type="entry name" value="Acyl_CoA_acyltransferase"/>
</dbReference>
<dbReference type="PANTHER" id="PTHR43441">
    <property type="entry name" value="RIBOSOMAL-PROTEIN-SERINE ACETYLTRANSFERASE"/>
    <property type="match status" value="1"/>
</dbReference>
<dbReference type="AlphaFoldDB" id="A0A923NA55"/>
<dbReference type="GO" id="GO:0008999">
    <property type="term" value="F:protein-N-terminal-alanine acetyltransferase activity"/>
    <property type="evidence" value="ECO:0007669"/>
    <property type="project" value="TreeGrafter"/>
</dbReference>
<dbReference type="PANTHER" id="PTHR43441:SF12">
    <property type="entry name" value="RIBOSOMAL N-ACETYLTRANSFERASE YDAF-RELATED"/>
    <property type="match status" value="1"/>
</dbReference>
<comment type="caution">
    <text evidence="2">The sequence shown here is derived from an EMBL/GenBank/DDBJ whole genome shotgun (WGS) entry which is preliminary data.</text>
</comment>
<dbReference type="InterPro" id="IPR051908">
    <property type="entry name" value="Ribosomal_N-acetyltransferase"/>
</dbReference>